<evidence type="ECO:0000256" key="4">
    <source>
        <dbReference type="PROSITE-ProRule" id="PRU01161"/>
    </source>
</evidence>
<keyword evidence="2 4" id="KW-0442">Lipid degradation</keyword>
<evidence type="ECO:0000313" key="6">
    <source>
        <dbReference type="EMBL" id="TWU13366.1"/>
    </source>
</evidence>
<dbReference type="PANTHER" id="PTHR14226:SF29">
    <property type="entry name" value="NEUROPATHY TARGET ESTERASE SWS"/>
    <property type="match status" value="1"/>
</dbReference>
<dbReference type="GO" id="GO:0016042">
    <property type="term" value="P:lipid catabolic process"/>
    <property type="evidence" value="ECO:0007669"/>
    <property type="project" value="UniProtKB-UniRule"/>
</dbReference>
<dbReference type="PANTHER" id="PTHR14226">
    <property type="entry name" value="NEUROPATHY TARGET ESTERASE/SWISS CHEESE D.MELANOGASTER"/>
    <property type="match status" value="1"/>
</dbReference>
<gene>
    <name evidence="6" type="ORF">CA54_22010</name>
</gene>
<feature type="active site" description="Nucleophile" evidence="4">
    <location>
        <position position="42"/>
    </location>
</feature>
<dbReference type="OrthoDB" id="9813090at2"/>
<name>A0A5C6BQ67_9PLAN</name>
<dbReference type="GO" id="GO:0016787">
    <property type="term" value="F:hydrolase activity"/>
    <property type="evidence" value="ECO:0007669"/>
    <property type="project" value="UniProtKB-UniRule"/>
</dbReference>
<feature type="short sequence motif" description="DGA/G" evidence="4">
    <location>
        <begin position="219"/>
        <end position="221"/>
    </location>
</feature>
<feature type="short sequence motif" description="GXGXXG" evidence="4">
    <location>
        <begin position="10"/>
        <end position="15"/>
    </location>
</feature>
<protein>
    <submittedName>
        <fullName evidence="6">Patatin-like phospholipase</fullName>
    </submittedName>
</protein>
<dbReference type="SUPFAM" id="SSF52151">
    <property type="entry name" value="FabD/lysophospholipase-like"/>
    <property type="match status" value="1"/>
</dbReference>
<dbReference type="InterPro" id="IPR002641">
    <property type="entry name" value="PNPLA_dom"/>
</dbReference>
<evidence type="ECO:0000256" key="1">
    <source>
        <dbReference type="ARBA" id="ARBA00022801"/>
    </source>
</evidence>
<dbReference type="RefSeq" id="WP_146370702.1">
    <property type="nucleotide sequence ID" value="NZ_SJPP01000001.1"/>
</dbReference>
<dbReference type="Proteomes" id="UP000320735">
    <property type="component" value="Unassembled WGS sequence"/>
</dbReference>
<comment type="caution">
    <text evidence="4">Lacks conserved residue(s) required for the propagation of feature annotation.</text>
</comment>
<dbReference type="PROSITE" id="PS51635">
    <property type="entry name" value="PNPLA"/>
    <property type="match status" value="1"/>
</dbReference>
<reference evidence="6 7" key="1">
    <citation type="submission" date="2019-02" db="EMBL/GenBank/DDBJ databases">
        <title>Deep-cultivation of Planctomycetes and their phenomic and genomic characterization uncovers novel biology.</title>
        <authorList>
            <person name="Wiegand S."/>
            <person name="Jogler M."/>
            <person name="Boedeker C."/>
            <person name="Pinto D."/>
            <person name="Vollmers J."/>
            <person name="Rivas-Marin E."/>
            <person name="Kohn T."/>
            <person name="Peeters S.H."/>
            <person name="Heuer A."/>
            <person name="Rast P."/>
            <person name="Oberbeckmann S."/>
            <person name="Bunk B."/>
            <person name="Jeske O."/>
            <person name="Meyerdierks A."/>
            <person name="Storesund J.E."/>
            <person name="Kallscheuer N."/>
            <person name="Luecker S."/>
            <person name="Lage O.M."/>
            <person name="Pohl T."/>
            <person name="Merkel B.J."/>
            <person name="Hornburger P."/>
            <person name="Mueller R.-W."/>
            <person name="Bruemmer F."/>
            <person name="Labrenz M."/>
            <person name="Spormann A.M."/>
            <person name="Op Den Camp H."/>
            <person name="Overmann J."/>
            <person name="Amann R."/>
            <person name="Jetten M.S.M."/>
            <person name="Mascher T."/>
            <person name="Medema M.H."/>
            <person name="Devos D.P."/>
            <person name="Kaster A.-K."/>
            <person name="Ovreas L."/>
            <person name="Rohde M."/>
            <person name="Galperin M.Y."/>
            <person name="Jogler C."/>
        </authorList>
    </citation>
    <scope>NUCLEOTIDE SEQUENCE [LARGE SCALE GENOMIC DNA]</scope>
    <source>
        <strain evidence="6 7">CA54</strain>
    </source>
</reference>
<evidence type="ECO:0000313" key="7">
    <source>
        <dbReference type="Proteomes" id="UP000320735"/>
    </source>
</evidence>
<dbReference type="AlphaFoldDB" id="A0A5C6BQ67"/>
<evidence type="ECO:0000259" key="5">
    <source>
        <dbReference type="PROSITE" id="PS51635"/>
    </source>
</evidence>
<organism evidence="6 7">
    <name type="scientific">Symmachiella macrocystis</name>
    <dbReference type="NCBI Taxonomy" id="2527985"/>
    <lineage>
        <taxon>Bacteria</taxon>
        <taxon>Pseudomonadati</taxon>
        <taxon>Planctomycetota</taxon>
        <taxon>Planctomycetia</taxon>
        <taxon>Planctomycetales</taxon>
        <taxon>Planctomycetaceae</taxon>
        <taxon>Symmachiella</taxon>
    </lineage>
</organism>
<feature type="active site" description="Proton acceptor" evidence="4">
    <location>
        <position position="219"/>
    </location>
</feature>
<evidence type="ECO:0000256" key="3">
    <source>
        <dbReference type="ARBA" id="ARBA00023098"/>
    </source>
</evidence>
<proteinExistence type="predicted"/>
<dbReference type="Gene3D" id="3.40.1090.10">
    <property type="entry name" value="Cytosolic phospholipase A2 catalytic domain"/>
    <property type="match status" value="2"/>
</dbReference>
<accession>A0A5C6BQ67</accession>
<sequence>MDRLGLALSGGGFRGVLYHLGVVRFLRDAGILDKVTHITSVSGGSIIGAHLVLNWDKYCGSDEDFDQMADELVRYVQLDVRNRIVRRFPFASALNTLRRLLRMGSSRRLTRAGLLEKFYEKHLYGDTSLFQLPDRPRLHILSTNLSEGCLSSFHKDGLLLQRRVPGRRDRFESVHMGLATVPMAVAASSAFPGFFPPLEINGSEVGAEAGEFICQAFTDGGVYDNLGLRMFRCIEQSTVRETTPLNKADFLELDDVTAALISADNLPENTPLRRLRELLIAHDPKRLGCQEPRPENDIADALIEGLWEIIRSKALYRDSSFRNMELADASAQMLLNYVIESNRHPDMNDQLWLNRQIVEAALRQVIGKPCLRISRKKFDGIIVSDSSGKFKVNPNSRAEGLLRTTMRASDILMDRVWQLEGEAFENSPGVLFLPISDIVEKSQDRTAPHPEIQYHAARIRTDMDQFSDLEVRALVQHGYCVARKGCRRHSEIFKTDIPMQAPWDPIVAASNNGQPLDSVLPDLNDVNTATSLARELQGSSQRRVWSTLLSFRDWPSYIWGPLMVCLALYLPYSIYKMNQHARQQGVVLSALAQSSPIYGKVIELMDQGPAGPLPSVEYEVVTAIDDADYTGFEIISDSRIYDLRGWEEGTNEQGEVTAYTRLRIRRREENMHNTHVRLIYETNADTLRGTIQPQRISPKWKRMSLGKGRYRWELDMDFSRIPMDDDVELMLDFNLNQEVATQSNHSGKFFFSIPFRTGLSQVWVLMPEGRTYNSFEVSSFPIGRPDQVELVVPDSKVELPFGSIATFRLINPDADHRFECRWTWTESDE</sequence>
<dbReference type="InterPro" id="IPR050301">
    <property type="entry name" value="NTE"/>
</dbReference>
<comment type="caution">
    <text evidence="6">The sequence shown here is derived from an EMBL/GenBank/DDBJ whole genome shotgun (WGS) entry which is preliminary data.</text>
</comment>
<evidence type="ECO:0000256" key="2">
    <source>
        <dbReference type="ARBA" id="ARBA00022963"/>
    </source>
</evidence>
<keyword evidence="7" id="KW-1185">Reference proteome</keyword>
<keyword evidence="3 4" id="KW-0443">Lipid metabolism</keyword>
<keyword evidence="1 4" id="KW-0378">Hydrolase</keyword>
<dbReference type="EMBL" id="SJPP01000001">
    <property type="protein sequence ID" value="TWU13366.1"/>
    <property type="molecule type" value="Genomic_DNA"/>
</dbReference>
<dbReference type="Pfam" id="PF01734">
    <property type="entry name" value="Patatin"/>
    <property type="match status" value="1"/>
</dbReference>
<feature type="domain" description="PNPLA" evidence="5">
    <location>
        <begin position="6"/>
        <end position="232"/>
    </location>
</feature>
<dbReference type="InterPro" id="IPR016035">
    <property type="entry name" value="Acyl_Trfase/lysoPLipase"/>
</dbReference>